<dbReference type="Proteomes" id="UP000177821">
    <property type="component" value="Unassembled WGS sequence"/>
</dbReference>
<keyword evidence="1" id="KW-1133">Transmembrane helix</keyword>
<reference evidence="2 3" key="1">
    <citation type="journal article" date="2016" name="Nat. Commun.">
        <title>Thousands of microbial genomes shed light on interconnected biogeochemical processes in an aquifer system.</title>
        <authorList>
            <person name="Anantharaman K."/>
            <person name="Brown C.T."/>
            <person name="Hug L.A."/>
            <person name="Sharon I."/>
            <person name="Castelle C.J."/>
            <person name="Probst A.J."/>
            <person name="Thomas B.C."/>
            <person name="Singh A."/>
            <person name="Wilkins M.J."/>
            <person name="Karaoz U."/>
            <person name="Brodie E.L."/>
            <person name="Williams K.H."/>
            <person name="Hubbard S.S."/>
            <person name="Banfield J.F."/>
        </authorList>
    </citation>
    <scope>NUCLEOTIDE SEQUENCE [LARGE SCALE GENOMIC DNA]</scope>
</reference>
<keyword evidence="1" id="KW-0812">Transmembrane</keyword>
<feature type="transmembrane region" description="Helical" evidence="1">
    <location>
        <begin position="136"/>
        <end position="158"/>
    </location>
</feature>
<protein>
    <submittedName>
        <fullName evidence="2">Uncharacterized protein</fullName>
    </submittedName>
</protein>
<proteinExistence type="predicted"/>
<feature type="transmembrane region" description="Helical" evidence="1">
    <location>
        <begin position="93"/>
        <end position="116"/>
    </location>
</feature>
<feature type="transmembrane region" description="Helical" evidence="1">
    <location>
        <begin position="223"/>
        <end position="246"/>
    </location>
</feature>
<dbReference type="AlphaFoldDB" id="A0A1G1WP22"/>
<gene>
    <name evidence="2" type="ORF">A3J50_03150</name>
</gene>
<accession>A0A1G1WP22</accession>
<comment type="caution">
    <text evidence="2">The sequence shown here is derived from an EMBL/GenBank/DDBJ whole genome shotgun (WGS) entry which is preliminary data.</text>
</comment>
<feature type="transmembrane region" description="Helical" evidence="1">
    <location>
        <begin position="179"/>
        <end position="203"/>
    </location>
</feature>
<keyword evidence="1" id="KW-0472">Membrane</keyword>
<evidence type="ECO:0000256" key="1">
    <source>
        <dbReference type="SAM" id="Phobius"/>
    </source>
</evidence>
<sequence length="251" mass="28795">MLGFVLSRKVLLLTLLISFSVFFRGFYTTDSFAFSIGFPFKVFNIDFPHNYPVYLSKPDLATTLLNAFIAWILVTTILMLYNSLKSGKVKIWLQVFLSLSSSYLIFTNLLSLTIIFTKVFVGSFLDKYSPVTGMFLYPFTYIYNLLVIKPIFFLKYLYLNYLLKPSDLASFEVFNKTELITRFAFVISTILIAAIGTYLFLLIKNIEEKDSITHGTIHNTKSLYIRSFILSMLIAGAIFTSISILFPNKFP</sequence>
<feature type="transmembrane region" description="Helical" evidence="1">
    <location>
        <begin position="60"/>
        <end position="81"/>
    </location>
</feature>
<organism evidence="2 3">
    <name type="scientific">Candidatus Woykebacteria bacterium RIFCSPHIGHO2_02_FULL_43_16b</name>
    <dbReference type="NCBI Taxonomy" id="1802601"/>
    <lineage>
        <taxon>Bacteria</taxon>
        <taxon>Candidatus Woykeibacteriota</taxon>
    </lineage>
</organism>
<evidence type="ECO:0000313" key="3">
    <source>
        <dbReference type="Proteomes" id="UP000177821"/>
    </source>
</evidence>
<name>A0A1G1WP22_9BACT</name>
<evidence type="ECO:0000313" key="2">
    <source>
        <dbReference type="EMBL" id="OGY29495.1"/>
    </source>
</evidence>
<dbReference type="EMBL" id="MHCX01000023">
    <property type="protein sequence ID" value="OGY29495.1"/>
    <property type="molecule type" value="Genomic_DNA"/>
</dbReference>